<feature type="domain" description="Cadherin" evidence="8">
    <location>
        <begin position="303"/>
        <end position="413"/>
    </location>
</feature>
<dbReference type="FunFam" id="2.60.40.60:FF:000015">
    <property type="entry name" value="FAT atypical cadherin 1"/>
    <property type="match status" value="1"/>
</dbReference>
<organism evidence="9 10">
    <name type="scientific">Lymnaea stagnalis</name>
    <name type="common">Great pond snail</name>
    <name type="synonym">Helix stagnalis</name>
    <dbReference type="NCBI Taxonomy" id="6523"/>
    <lineage>
        <taxon>Eukaryota</taxon>
        <taxon>Metazoa</taxon>
        <taxon>Spiralia</taxon>
        <taxon>Lophotrochozoa</taxon>
        <taxon>Mollusca</taxon>
        <taxon>Gastropoda</taxon>
        <taxon>Heterobranchia</taxon>
        <taxon>Euthyneura</taxon>
        <taxon>Panpulmonata</taxon>
        <taxon>Hygrophila</taxon>
        <taxon>Lymnaeoidea</taxon>
        <taxon>Lymnaeidae</taxon>
        <taxon>Lymnaea</taxon>
    </lineage>
</organism>
<dbReference type="SUPFAM" id="SSF49313">
    <property type="entry name" value="Cadherin-like"/>
    <property type="match status" value="2"/>
</dbReference>
<feature type="transmembrane region" description="Helical" evidence="6">
    <location>
        <begin position="798"/>
        <end position="821"/>
    </location>
</feature>
<dbReference type="InterPro" id="IPR039808">
    <property type="entry name" value="Cadherin"/>
</dbReference>
<keyword evidence="7" id="KW-0732">Signal</keyword>
<dbReference type="Pfam" id="PF00028">
    <property type="entry name" value="Cadherin"/>
    <property type="match status" value="2"/>
</dbReference>
<proteinExistence type="predicted"/>
<evidence type="ECO:0000256" key="3">
    <source>
        <dbReference type="ARBA" id="ARBA00022837"/>
    </source>
</evidence>
<comment type="subcellular location">
    <subcellularLocation>
        <location evidence="1">Membrane</location>
    </subcellularLocation>
</comment>
<dbReference type="InterPro" id="IPR020894">
    <property type="entry name" value="Cadherin_CS"/>
</dbReference>
<sequence>MMFQPSVIVVLLMAAVHSDAQRACDSLDNGPFLGTLPTLDLIFDEATAEDIANQSASQKYYSELRIVGDYGGGDFNVTRILDSNFIDPFEYFEIVTAQGKNYMRLVKALDRDGDSASLDDDITLIAFKLTCYPRDGNDSKVYDVRIFINDVNDNTPMFLGDNSTNQINLYEATPISTVVYTATAVDKDSNLENNLTYSLLSHTDKFTIDRLTGQVTLKQDLDFESADKFYDLLIQVQDGGPGTFRTSTTVVYLTVKDSDDQGPAFTYPGCFTYDGVCAWPKYTTGRQLRKDAAIQVLPVPNKISSTVTITAYDRDLAIANPIRFSIASTIPPGQENNFRVDTVQGQGRNYTATVTPLLDAEVAEGFEIFLKAEEVSAAQRHVIAMIFFTGPTATPNQATTRAVCEPLDDGPYLGTRPTLNLMFDEATAEDLKDSKKYYSELRVAGNYGSGELNLSRSLDFELIDPFEYFEVVTEEGINYMRLTQALDRDGLTASPDDDVTYIPFTLTCTPKNSSLSSVVYDVRIFIKDVNDNPPMFTDNTTQEVRVQETVAVGTVVYKAVAVDKDSNLEGNLTYSIGNATDKFAVDSLTGDVTVLAALDFESLGAQRFYDLTLKVEDGGPGVKLSASMSLRVYVTDVDDHGPAFTYTGCITHKEVCALPKYTTGLRIKKNEVIKVYPVPNQVNGFVSINAFDQDKAIANEITFSVALTMPAGQENNFRVDTVKGTGNEYTANIVSLVDMEVSEGLEIYLKAEEKSSEMRNEIAVILFTTTAGVTSQQQQATDNNNNNTDSANYSDLEIALIVVVAILATFLVSMMIGVLIYTCARRKSSKESDFSTPM</sequence>
<keyword evidence="3 5" id="KW-0106">Calcium</keyword>
<evidence type="ECO:0000256" key="5">
    <source>
        <dbReference type="PROSITE-ProRule" id="PRU00043"/>
    </source>
</evidence>
<comment type="caution">
    <text evidence="9">The sequence shown here is derived from an EMBL/GenBank/DDBJ whole genome shotgun (WGS) entry which is preliminary data.</text>
</comment>
<dbReference type="CDD" id="cd11304">
    <property type="entry name" value="Cadherin_repeat"/>
    <property type="match status" value="2"/>
</dbReference>
<dbReference type="GO" id="GO:0016342">
    <property type="term" value="C:catenin complex"/>
    <property type="evidence" value="ECO:0007669"/>
    <property type="project" value="TreeGrafter"/>
</dbReference>
<evidence type="ECO:0000256" key="7">
    <source>
        <dbReference type="SAM" id="SignalP"/>
    </source>
</evidence>
<dbReference type="Gene3D" id="2.60.40.60">
    <property type="entry name" value="Cadherins"/>
    <property type="match status" value="3"/>
</dbReference>
<feature type="chain" id="PRO_5043326543" description="Cadherin domain-containing protein" evidence="7">
    <location>
        <begin position="21"/>
        <end position="838"/>
    </location>
</feature>
<name>A0AAV2H8W2_LYMST</name>
<evidence type="ECO:0000259" key="8">
    <source>
        <dbReference type="PROSITE" id="PS50268"/>
    </source>
</evidence>
<dbReference type="EMBL" id="CAXITT010000036">
    <property type="protein sequence ID" value="CAL1528671.1"/>
    <property type="molecule type" value="Genomic_DNA"/>
</dbReference>
<dbReference type="GO" id="GO:0008013">
    <property type="term" value="F:beta-catenin binding"/>
    <property type="evidence" value="ECO:0007669"/>
    <property type="project" value="TreeGrafter"/>
</dbReference>
<dbReference type="GO" id="GO:0005509">
    <property type="term" value="F:calcium ion binding"/>
    <property type="evidence" value="ECO:0007669"/>
    <property type="project" value="UniProtKB-UniRule"/>
</dbReference>
<dbReference type="GO" id="GO:0016477">
    <property type="term" value="P:cell migration"/>
    <property type="evidence" value="ECO:0007669"/>
    <property type="project" value="TreeGrafter"/>
</dbReference>
<keyword evidence="10" id="KW-1185">Reference proteome</keyword>
<evidence type="ECO:0000313" key="9">
    <source>
        <dbReference type="EMBL" id="CAL1528671.1"/>
    </source>
</evidence>
<dbReference type="PANTHER" id="PTHR24027">
    <property type="entry name" value="CADHERIN-23"/>
    <property type="match status" value="1"/>
</dbReference>
<dbReference type="GO" id="GO:0045296">
    <property type="term" value="F:cadherin binding"/>
    <property type="evidence" value="ECO:0007669"/>
    <property type="project" value="TreeGrafter"/>
</dbReference>
<dbReference type="GO" id="GO:0007156">
    <property type="term" value="P:homophilic cell adhesion via plasma membrane adhesion molecules"/>
    <property type="evidence" value="ECO:0007669"/>
    <property type="project" value="InterPro"/>
</dbReference>
<accession>A0AAV2H8W2</accession>
<reference evidence="9 10" key="1">
    <citation type="submission" date="2024-04" db="EMBL/GenBank/DDBJ databases">
        <authorList>
            <consortium name="Genoscope - CEA"/>
            <person name="William W."/>
        </authorList>
    </citation>
    <scope>NUCLEOTIDE SEQUENCE [LARGE SCALE GENOMIC DNA]</scope>
</reference>
<feature type="signal peptide" evidence="7">
    <location>
        <begin position="1"/>
        <end position="20"/>
    </location>
</feature>
<dbReference type="PRINTS" id="PR00205">
    <property type="entry name" value="CADHERIN"/>
</dbReference>
<evidence type="ECO:0000256" key="6">
    <source>
        <dbReference type="SAM" id="Phobius"/>
    </source>
</evidence>
<feature type="domain" description="Cadherin" evidence="8">
    <location>
        <begin position="468"/>
        <end position="536"/>
    </location>
</feature>
<keyword evidence="6" id="KW-1133">Transmembrane helix</keyword>
<dbReference type="SMART" id="SM00112">
    <property type="entry name" value="CA"/>
    <property type="match status" value="3"/>
</dbReference>
<keyword evidence="6" id="KW-0812">Transmembrane</keyword>
<feature type="domain" description="Cadherin" evidence="8">
    <location>
        <begin position="538"/>
        <end position="644"/>
    </location>
</feature>
<gene>
    <name evidence="9" type="ORF">GSLYS_00002841001</name>
</gene>
<dbReference type="InterPro" id="IPR015919">
    <property type="entry name" value="Cadherin-like_sf"/>
</dbReference>
<evidence type="ECO:0000256" key="4">
    <source>
        <dbReference type="ARBA" id="ARBA00023136"/>
    </source>
</evidence>
<evidence type="ECO:0000256" key="1">
    <source>
        <dbReference type="ARBA" id="ARBA00004370"/>
    </source>
</evidence>
<protein>
    <recommendedName>
        <fullName evidence="8">Cadherin domain-containing protein</fullName>
    </recommendedName>
</protein>
<dbReference type="AlphaFoldDB" id="A0AAV2H8W2"/>
<feature type="domain" description="Cadherin" evidence="8">
    <location>
        <begin position="161"/>
        <end position="265"/>
    </location>
</feature>
<dbReference type="Proteomes" id="UP001497497">
    <property type="component" value="Unassembled WGS sequence"/>
</dbReference>
<feature type="domain" description="Cadherin" evidence="8">
    <location>
        <begin position="91"/>
        <end position="158"/>
    </location>
</feature>
<keyword evidence="2" id="KW-0677">Repeat</keyword>
<dbReference type="PROSITE" id="PS50268">
    <property type="entry name" value="CADHERIN_2"/>
    <property type="match status" value="5"/>
</dbReference>
<dbReference type="PROSITE" id="PS00232">
    <property type="entry name" value="CADHERIN_1"/>
    <property type="match status" value="1"/>
</dbReference>
<dbReference type="InterPro" id="IPR002126">
    <property type="entry name" value="Cadherin-like_dom"/>
</dbReference>
<dbReference type="PANTHER" id="PTHR24027:SF438">
    <property type="entry name" value="CADHERIN 23"/>
    <property type="match status" value="1"/>
</dbReference>
<evidence type="ECO:0000313" key="10">
    <source>
        <dbReference type="Proteomes" id="UP001497497"/>
    </source>
</evidence>
<evidence type="ECO:0000256" key="2">
    <source>
        <dbReference type="ARBA" id="ARBA00022737"/>
    </source>
</evidence>
<keyword evidence="4 6" id="KW-0472">Membrane</keyword>